<gene>
    <name evidence="2" type="ORF">MicloDRAFT_00025950</name>
</gene>
<dbReference type="PANTHER" id="PTHR36174:SF1">
    <property type="entry name" value="LIPID II:GLYCINE GLYCYLTRANSFERASE"/>
    <property type="match status" value="1"/>
</dbReference>
<dbReference type="RefSeq" id="WP_009491678.1">
    <property type="nucleotide sequence ID" value="NZ_CP141048.1"/>
</dbReference>
<organism evidence="2 3">
    <name type="scientific">Microvirga lotononidis</name>
    <dbReference type="NCBI Taxonomy" id="864069"/>
    <lineage>
        <taxon>Bacteria</taxon>
        <taxon>Pseudomonadati</taxon>
        <taxon>Pseudomonadota</taxon>
        <taxon>Alphaproteobacteria</taxon>
        <taxon>Hyphomicrobiales</taxon>
        <taxon>Methylobacteriaceae</taxon>
        <taxon>Microvirga</taxon>
    </lineage>
</organism>
<dbReference type="PATRIC" id="fig|864069.3.peg.2804"/>
<dbReference type="STRING" id="864069.MicloDRAFT_00025950"/>
<protein>
    <recommendedName>
        <fullName evidence="1">BioF2-like acetyltransferase domain-containing protein</fullName>
    </recommendedName>
</protein>
<dbReference type="AlphaFoldDB" id="I4YYA5"/>
<dbReference type="PANTHER" id="PTHR36174">
    <property type="entry name" value="LIPID II:GLYCINE GLYCYLTRANSFERASE"/>
    <property type="match status" value="1"/>
</dbReference>
<evidence type="ECO:0000259" key="1">
    <source>
        <dbReference type="Pfam" id="PF13480"/>
    </source>
</evidence>
<dbReference type="SUPFAM" id="SSF55729">
    <property type="entry name" value="Acyl-CoA N-acyltransferases (Nat)"/>
    <property type="match status" value="1"/>
</dbReference>
<accession>I4YYA5</accession>
<evidence type="ECO:0000313" key="3">
    <source>
        <dbReference type="Proteomes" id="UP000003947"/>
    </source>
</evidence>
<dbReference type="Pfam" id="PF13480">
    <property type="entry name" value="Acetyltransf_6"/>
    <property type="match status" value="1"/>
</dbReference>
<dbReference type="InterPro" id="IPR050644">
    <property type="entry name" value="PG_Glycine_Bridge_Synth"/>
</dbReference>
<sequence length="339" mass="38892">MKFTRLPYDLVDWQRLDAFEDRTFSQRKAWLDFICETQSGEPVVAQLTDGNETLGFFSGVRIKRMGFSIMGSPFPGWTTPYMGFNLAPGVSRTSAVSALIPFVFRDLKCHHLEIADPFLDREDMVELGFHVRTGQTFRSDLTLPEDELFNRMDSACRRCIRKAAKSGVTVEEADAEGFPAEYYQQLLDVFAKQDLKPTYRQERVEALIKHYHGTGNLLLLRARNADGQSIATGIYPGFNKISFFWGNASFREHQHVRPNETLHWHAMQHWKKRGIESHYWGNGGEYKRKYGGDQVPFMEFRLSRGAATAVARDTAKALYFYGRNVRKHVLALTRSLLAT</sequence>
<keyword evidence="3" id="KW-1185">Reference proteome</keyword>
<dbReference type="InterPro" id="IPR016181">
    <property type="entry name" value="Acyl_CoA_acyltransferase"/>
</dbReference>
<dbReference type="Gene3D" id="3.40.630.30">
    <property type="match status" value="1"/>
</dbReference>
<dbReference type="EMBL" id="JH660642">
    <property type="protein sequence ID" value="EIM28947.1"/>
    <property type="molecule type" value="Genomic_DNA"/>
</dbReference>
<name>I4YYA5_9HYPH</name>
<dbReference type="eggNOG" id="COG5653">
    <property type="taxonomic scope" value="Bacteria"/>
</dbReference>
<proteinExistence type="predicted"/>
<evidence type="ECO:0000313" key="2">
    <source>
        <dbReference type="EMBL" id="EIM28947.1"/>
    </source>
</evidence>
<dbReference type="HOGENOM" id="CLU_825458_0_0_5"/>
<reference evidence="2 3" key="1">
    <citation type="submission" date="2012-02" db="EMBL/GenBank/DDBJ databases">
        <title>Improved High-Quality Draft sequence of Microvirga sp. WSM3557.</title>
        <authorList>
            <consortium name="US DOE Joint Genome Institute"/>
            <person name="Lucas S."/>
            <person name="Han J."/>
            <person name="Lapidus A."/>
            <person name="Cheng J.-F."/>
            <person name="Goodwin L."/>
            <person name="Pitluck S."/>
            <person name="Peters L."/>
            <person name="Zhang X."/>
            <person name="Detter J.C."/>
            <person name="Han C."/>
            <person name="Tapia R."/>
            <person name="Land M."/>
            <person name="Hauser L."/>
            <person name="Kyrpides N."/>
            <person name="Ivanova N."/>
            <person name="Pagani I."/>
            <person name="Brau L."/>
            <person name="Yates R."/>
            <person name="O'Hara G."/>
            <person name="Rui T."/>
            <person name="Howieson J."/>
            <person name="Reeve W."/>
            <person name="Woyke T."/>
        </authorList>
    </citation>
    <scope>NUCLEOTIDE SEQUENCE [LARGE SCALE GENOMIC DNA]</scope>
    <source>
        <strain evidence="2 3">WSM3557</strain>
    </source>
</reference>
<feature type="domain" description="BioF2-like acetyltransferase" evidence="1">
    <location>
        <begin position="155"/>
        <end position="285"/>
    </location>
</feature>
<dbReference type="InterPro" id="IPR038740">
    <property type="entry name" value="BioF2-like_GNAT_dom"/>
</dbReference>
<dbReference type="Proteomes" id="UP000003947">
    <property type="component" value="Unassembled WGS sequence"/>
</dbReference>